<keyword evidence="3" id="KW-1185">Reference proteome</keyword>
<dbReference type="Proteomes" id="UP000284375">
    <property type="component" value="Unassembled WGS sequence"/>
</dbReference>
<dbReference type="AlphaFoldDB" id="A0A423WA28"/>
<name>A0A423WA28_CYTCH</name>
<evidence type="ECO:0008006" key="4">
    <source>
        <dbReference type="Google" id="ProtNLM"/>
    </source>
</evidence>
<evidence type="ECO:0000313" key="2">
    <source>
        <dbReference type="EMBL" id="ROW00216.1"/>
    </source>
</evidence>
<evidence type="ECO:0000256" key="1">
    <source>
        <dbReference type="SAM" id="MobiDB-lite"/>
    </source>
</evidence>
<comment type="caution">
    <text evidence="2">The sequence shown here is derived from an EMBL/GenBank/DDBJ whole genome shotgun (WGS) entry which is preliminary data.</text>
</comment>
<gene>
    <name evidence="2" type="ORF">VSDG_03561</name>
</gene>
<dbReference type="OrthoDB" id="5333491at2759"/>
<sequence>MYKLSPEIISLIIEFLYIEPPPANPPRINWGVWPRPRPAPPPPKPIYATVSRQWQYAFEAQSFAHIDLKSTDLSTFAAIFSEPRRRAALRKLELCVCMPSHGDTPGLHAANEEAARTALTSLLSLLAKWESDGMGSFHLSIKFRLDDDLLYDSDGPTYQGFDIGYSSAARRYISLGETELPSVNIVSSLVLDACPGMVLHPTSICQLAAAFPRLDSLDIEWLDPAVKRQEMRREHRLALAKGLRGLRELLPQLKKLSIERSGAHDPSNHSFAATSLSVVDQETGIDLLCEAIRELSQGTLVELELISILLSPDLFHDGRIAGPGKADTTVWPHLQHLKITSGLLAPSGEWYYTGSPDDEEPGWGSPIEERSASSDDADSDASVDSADHEDRDVVVNGQRPYHPWRTRPDVAFDSLMLDFADAASYGRMPSLKSAQLDFGLDQSQAIGVIARRMQPGLRLDNVLGPVAVEEDSVDASRLKLWVGWHSRWDVPAEFIRKWEEEGVKVEIGVWPLKKRKFVE</sequence>
<protein>
    <recommendedName>
        <fullName evidence="4">F-box domain-containing protein</fullName>
    </recommendedName>
</protein>
<proteinExistence type="predicted"/>
<feature type="region of interest" description="Disordered" evidence="1">
    <location>
        <begin position="350"/>
        <end position="400"/>
    </location>
</feature>
<reference evidence="2 3" key="1">
    <citation type="submission" date="2015-09" db="EMBL/GenBank/DDBJ databases">
        <title>Host preference determinants of Valsa canker pathogens revealed by comparative genomics.</title>
        <authorList>
            <person name="Yin Z."/>
            <person name="Huang L."/>
        </authorList>
    </citation>
    <scope>NUCLEOTIDE SEQUENCE [LARGE SCALE GENOMIC DNA]</scope>
    <source>
        <strain evidence="2 3">YSFL</strain>
    </source>
</reference>
<accession>A0A423WA28</accession>
<dbReference type="STRING" id="252740.A0A423WA28"/>
<evidence type="ECO:0000313" key="3">
    <source>
        <dbReference type="Proteomes" id="UP000284375"/>
    </source>
</evidence>
<organism evidence="2 3">
    <name type="scientific">Cytospora chrysosperma</name>
    <name type="common">Cytospora canker fungus</name>
    <name type="synonym">Sphaeria chrysosperma</name>
    <dbReference type="NCBI Taxonomy" id="252740"/>
    <lineage>
        <taxon>Eukaryota</taxon>
        <taxon>Fungi</taxon>
        <taxon>Dikarya</taxon>
        <taxon>Ascomycota</taxon>
        <taxon>Pezizomycotina</taxon>
        <taxon>Sordariomycetes</taxon>
        <taxon>Sordariomycetidae</taxon>
        <taxon>Diaporthales</taxon>
        <taxon>Cytosporaceae</taxon>
        <taxon>Cytospora</taxon>
    </lineage>
</organism>
<dbReference type="EMBL" id="LJZO01000009">
    <property type="protein sequence ID" value="ROW00216.1"/>
    <property type="molecule type" value="Genomic_DNA"/>
</dbReference>